<evidence type="ECO:0000313" key="2">
    <source>
        <dbReference type="EMBL" id="BBL69905.1"/>
    </source>
</evidence>
<dbReference type="KEGG" id="moz:MoryE10_05110"/>
<sequence>MQATSHTNRLALETSPYLLQHAHNPVDWHPWGEEALAQARDADLPILLSIGYSACHWCHVMAHESFEDEATAALMNALFVNIKVDREERPDLDKIYQLAHQVLARRPGGWPLTVFLNPHNQAPFFAGTYFPPEARYGLPSFRDALRQVADYYHRRKDSLAENNRSVLEILRSVDAGGPSSMPDATVLRRGRDAMAADYDSHWGGFGGAPKFPMAGSLEFLLRYGDGADREAGEMALHALSRMAVGGLQDHLAGGFYRYSVDERWEIPHFEKMLYDNGLLLALYSEAYARSGEPPLRDTALAAAGWLIAEMQAPEGGYYAALDADSEGEEGRFYVWSRDQVRHALSEAEWPVAQRCFGLDSPPNFEGRWHLRLAATPSQAAQALNLEAAEAESLLQSARVKLLQTRGGRVRPGRDDKILTAWNAMAIRAMALAGRWLGRPDFIDSGARACEFLRQRAWVGGRLYAGCPGGGGSRQEALGIPLRGGLPAYLDDYAYLLDALLELLQARWNSDWLAWATALADDLLERYVDAERGGFYFTAADHEALILRPKSFGDDAVPAGNGVAARSLARLGHLLGEPRYLQAAEQTLRAAGSAMTRHPQAHAALLTALGEWLEPPQIVVLRGDEAAMAAWQEQAGLSWHPRRMVFAIPRESRLPGALAARQAGEATLAYVCAGNRCLPPAVSPQQLRALLVSGT</sequence>
<keyword evidence="3" id="KW-1185">Reference proteome</keyword>
<dbReference type="PANTHER" id="PTHR42899">
    <property type="entry name" value="SPERMATOGENESIS-ASSOCIATED PROTEIN 20"/>
    <property type="match status" value="1"/>
</dbReference>
<dbReference type="PANTHER" id="PTHR42899:SF1">
    <property type="entry name" value="SPERMATOGENESIS-ASSOCIATED PROTEIN 20"/>
    <property type="match status" value="1"/>
</dbReference>
<evidence type="ECO:0000313" key="3">
    <source>
        <dbReference type="Proteomes" id="UP000824988"/>
    </source>
</evidence>
<dbReference type="Proteomes" id="UP000824988">
    <property type="component" value="Chromosome"/>
</dbReference>
<dbReference type="CDD" id="cd02955">
    <property type="entry name" value="SSP411"/>
    <property type="match status" value="1"/>
</dbReference>
<gene>
    <name evidence="2" type="primary">yyaL</name>
    <name evidence="2" type="ORF">MoryE10_05110</name>
</gene>
<proteinExistence type="predicted"/>
<protein>
    <submittedName>
        <fullName evidence="2">Thioredoxin</fullName>
    </submittedName>
</protein>
<organism evidence="2 3">
    <name type="scientific">Methylogaea oryzae</name>
    <dbReference type="NCBI Taxonomy" id="1295382"/>
    <lineage>
        <taxon>Bacteria</taxon>
        <taxon>Pseudomonadati</taxon>
        <taxon>Pseudomonadota</taxon>
        <taxon>Gammaproteobacteria</taxon>
        <taxon>Methylococcales</taxon>
        <taxon>Methylococcaceae</taxon>
        <taxon>Methylogaea</taxon>
    </lineage>
</organism>
<dbReference type="InterPro" id="IPR004879">
    <property type="entry name" value="Ssp411-like_TRX"/>
</dbReference>
<dbReference type="Pfam" id="PF03190">
    <property type="entry name" value="Thioredox_DsbH"/>
    <property type="match status" value="1"/>
</dbReference>
<dbReference type="InterPro" id="IPR024705">
    <property type="entry name" value="Ssp411"/>
</dbReference>
<reference evidence="2" key="1">
    <citation type="submission" date="2019-06" db="EMBL/GenBank/DDBJ databases">
        <title>Complete genome sequence of Methylogaea oryzae strain JCM16910.</title>
        <authorList>
            <person name="Asakawa S."/>
        </authorList>
    </citation>
    <scope>NUCLEOTIDE SEQUENCE</scope>
    <source>
        <strain evidence="2">E10</strain>
    </source>
</reference>
<name>A0A8D4VLC0_9GAMM</name>
<feature type="domain" description="Spermatogenesis-associated protein 20-like TRX" evidence="1">
    <location>
        <begin position="7"/>
        <end position="170"/>
    </location>
</feature>
<dbReference type="RefSeq" id="WP_221048105.1">
    <property type="nucleotide sequence ID" value="NZ_AP019782.1"/>
</dbReference>
<evidence type="ECO:0000259" key="1">
    <source>
        <dbReference type="Pfam" id="PF03190"/>
    </source>
</evidence>
<dbReference type="PIRSF" id="PIRSF006402">
    <property type="entry name" value="UCP006402_thioredoxin"/>
    <property type="match status" value="1"/>
</dbReference>
<dbReference type="EMBL" id="AP019782">
    <property type="protein sequence ID" value="BBL69905.1"/>
    <property type="molecule type" value="Genomic_DNA"/>
</dbReference>
<dbReference type="AlphaFoldDB" id="A0A8D4VLC0"/>
<accession>A0A8D4VLC0</accession>